<proteinExistence type="predicted"/>
<evidence type="ECO:0000313" key="2">
    <source>
        <dbReference type="Proteomes" id="UP001079657"/>
    </source>
</evidence>
<dbReference type="EMBL" id="JAPQES010000002">
    <property type="protein sequence ID" value="MCY6370397.1"/>
    <property type="molecule type" value="Genomic_DNA"/>
</dbReference>
<keyword evidence="2" id="KW-1185">Reference proteome</keyword>
<dbReference type="Proteomes" id="UP001079657">
    <property type="component" value="Unassembled WGS sequence"/>
</dbReference>
<gene>
    <name evidence="1" type="ORF">OXH55_07090</name>
</gene>
<reference evidence="1" key="1">
    <citation type="submission" date="2022-12" db="EMBL/GenBank/DDBJ databases">
        <authorList>
            <person name="Wang J."/>
        </authorList>
    </citation>
    <scope>NUCLEOTIDE SEQUENCE</scope>
    <source>
        <strain evidence="1">HY-42-06</strain>
    </source>
</reference>
<evidence type="ECO:0000313" key="1">
    <source>
        <dbReference type="EMBL" id="MCY6370397.1"/>
    </source>
</evidence>
<name>A0ABT4CMX4_9CLOT</name>
<organism evidence="1 2">
    <name type="scientific">Clostridium ganghwense</name>
    <dbReference type="NCBI Taxonomy" id="312089"/>
    <lineage>
        <taxon>Bacteria</taxon>
        <taxon>Bacillati</taxon>
        <taxon>Bacillota</taxon>
        <taxon>Clostridia</taxon>
        <taxon>Eubacteriales</taxon>
        <taxon>Clostridiaceae</taxon>
        <taxon>Clostridium</taxon>
    </lineage>
</organism>
<dbReference type="RefSeq" id="WP_268049139.1">
    <property type="nucleotide sequence ID" value="NZ_JAPQES010000002.1"/>
</dbReference>
<accession>A0ABT4CMX4</accession>
<protein>
    <submittedName>
        <fullName evidence="1">Uncharacterized protein</fullName>
    </submittedName>
</protein>
<sequence length="106" mass="12785">MIKDEMIEKIIQELKEIEIVAAEEIVKTKVQKLVEYINSVSEIKKEKAFKDILHEKMKESKIKNPELHIKLYMLYRDLQNGKVSEHDANRMYEDYLQMYPDDMMVY</sequence>
<comment type="caution">
    <text evidence="1">The sequence shown here is derived from an EMBL/GenBank/DDBJ whole genome shotgun (WGS) entry which is preliminary data.</text>
</comment>